<evidence type="ECO:0000256" key="3">
    <source>
        <dbReference type="ARBA" id="ARBA00011984"/>
    </source>
</evidence>
<dbReference type="SUPFAM" id="SSF52540">
    <property type="entry name" value="P-loop containing nucleoside triphosphate hydrolases"/>
    <property type="match status" value="1"/>
</dbReference>
<dbReference type="PROSITE" id="PS51421">
    <property type="entry name" value="RAS"/>
    <property type="match status" value="1"/>
</dbReference>
<evidence type="ECO:0000256" key="11">
    <source>
        <dbReference type="SAM" id="MobiDB-lite"/>
    </source>
</evidence>
<keyword evidence="9" id="KW-0636">Prenylation</keyword>
<evidence type="ECO:0000256" key="9">
    <source>
        <dbReference type="ARBA" id="ARBA00023289"/>
    </source>
</evidence>
<dbReference type="CDD" id="cd04138">
    <property type="entry name" value="H_N_K_Ras_like"/>
    <property type="match status" value="1"/>
</dbReference>
<dbReference type="InterPro" id="IPR005225">
    <property type="entry name" value="Small_GTP-bd"/>
</dbReference>
<evidence type="ECO:0000256" key="4">
    <source>
        <dbReference type="ARBA" id="ARBA00022741"/>
    </source>
</evidence>
<accession>A0A8C3BKM7</accession>
<feature type="region of interest" description="Disordered" evidence="11">
    <location>
        <begin position="150"/>
        <end position="202"/>
    </location>
</feature>
<dbReference type="Proteomes" id="UP000694556">
    <property type="component" value="Chromosome 5"/>
</dbReference>
<dbReference type="AlphaFoldDB" id="A0A8C3BKM7"/>
<protein>
    <recommendedName>
        <fullName evidence="3">small monomeric GTPase</fullName>
        <ecNumber evidence="3">3.6.5.2</ecNumber>
    </recommendedName>
</protein>
<dbReference type="FunFam" id="3.40.50.300:FF:000096">
    <property type="entry name" value="KRAS proto-oncogene, GTPase"/>
    <property type="match status" value="1"/>
</dbReference>
<evidence type="ECO:0000313" key="12">
    <source>
        <dbReference type="Ensembl" id="ENSCMMP00000007845.1"/>
    </source>
</evidence>
<proteinExistence type="inferred from homology"/>
<keyword evidence="5" id="KW-0378">Hydrolase</keyword>
<evidence type="ECO:0000256" key="2">
    <source>
        <dbReference type="ARBA" id="ARBA00008344"/>
    </source>
</evidence>
<dbReference type="PROSITE" id="PS51420">
    <property type="entry name" value="RHO"/>
    <property type="match status" value="1"/>
</dbReference>
<comment type="subcellular location">
    <subcellularLocation>
        <location evidence="1">Cell membrane</location>
        <topology evidence="1">Lipid-anchor</topology>
        <orientation evidence="1">Cytoplasmic side</orientation>
    </subcellularLocation>
</comment>
<comment type="similarity">
    <text evidence="2">Belongs to the small GTPase superfamily. Ras family.</text>
</comment>
<dbReference type="NCBIfam" id="TIGR00231">
    <property type="entry name" value="small_GTP"/>
    <property type="match status" value="1"/>
</dbReference>
<dbReference type="Pfam" id="PF00071">
    <property type="entry name" value="Ras"/>
    <property type="match status" value="1"/>
</dbReference>
<dbReference type="GO" id="GO:0005525">
    <property type="term" value="F:GTP binding"/>
    <property type="evidence" value="ECO:0007669"/>
    <property type="project" value="UniProtKB-KW"/>
</dbReference>
<reference evidence="12" key="2">
    <citation type="submission" date="2025-08" db="UniProtKB">
        <authorList>
            <consortium name="Ensembl"/>
        </authorList>
    </citation>
    <scope>IDENTIFICATION</scope>
</reference>
<dbReference type="PANTHER" id="PTHR24070">
    <property type="entry name" value="RAS, DI-RAS, AND RHEB FAMILY MEMBERS OF SMALL GTPASE SUPERFAMILY"/>
    <property type="match status" value="1"/>
</dbReference>
<evidence type="ECO:0000256" key="1">
    <source>
        <dbReference type="ARBA" id="ARBA00004342"/>
    </source>
</evidence>
<evidence type="ECO:0000256" key="5">
    <source>
        <dbReference type="ARBA" id="ARBA00022801"/>
    </source>
</evidence>
<dbReference type="Ensembl" id="ENSCMMT00000008646.1">
    <property type="protein sequence ID" value="ENSCMMP00000007845.1"/>
    <property type="gene ID" value="ENSCMMG00000004972.1"/>
</dbReference>
<evidence type="ECO:0000256" key="8">
    <source>
        <dbReference type="ARBA" id="ARBA00023288"/>
    </source>
</evidence>
<dbReference type="InterPro" id="IPR001806">
    <property type="entry name" value="Small_GTPase"/>
</dbReference>
<keyword evidence="13" id="KW-1185">Reference proteome</keyword>
<name>A0A8C3BKM7_CAIMO</name>
<sequence length="458" mass="50228">MTEYKLVVVGAGGVGKSALTIQLIQNHFVDEYDPTIEDSYRKQVVIDGETCLLDILDTAGQEEYSAMRDQYMRTGEGFLCVFAINNTKSFEDIHQYREQIKRVKDSDDVPMVLVGNKCDLPARTVETRQAQDLARSYGIPYIETSAKTRQLTGPRLGEVSPVQSARKGEAKEETNGSWGGVQGERKRRRRKRTGGASAPPRTISHFTRACSKRIFCFLSPSPPPFGLLPPPATVQSHRLNHSKLLFDGLDKSSGWLCPASGACCRWRVPVRSVWGTGGHVPDGRCSGFLSQQKVAGCGGGRDMLFKGGLEEKPSWVALEPTRCLLETRAVRRGGEVGRDWPLRAESWEDAQQPQAVLPVREGTAAGRGGGGIPRSVVTGHKTSFFEGAGPCERSLRRICPSEEELSWLQVVVTPFPICTFSYEKPKQNLLLALNFVQVEACNQPQPVLSSPPGGSPLA</sequence>
<dbReference type="GO" id="GO:0007165">
    <property type="term" value="P:signal transduction"/>
    <property type="evidence" value="ECO:0007669"/>
    <property type="project" value="InterPro"/>
</dbReference>
<dbReference type="GO" id="GO:0005886">
    <property type="term" value="C:plasma membrane"/>
    <property type="evidence" value="ECO:0007669"/>
    <property type="project" value="UniProtKB-SubCell"/>
</dbReference>
<keyword evidence="6" id="KW-0342">GTP-binding</keyword>
<keyword evidence="7" id="KW-0472">Membrane</keyword>
<evidence type="ECO:0000256" key="10">
    <source>
        <dbReference type="ARBA" id="ARBA00048098"/>
    </source>
</evidence>
<keyword evidence="4" id="KW-0547">Nucleotide-binding</keyword>
<evidence type="ECO:0000313" key="13">
    <source>
        <dbReference type="Proteomes" id="UP000694556"/>
    </source>
</evidence>
<evidence type="ECO:0000256" key="7">
    <source>
        <dbReference type="ARBA" id="ARBA00023136"/>
    </source>
</evidence>
<dbReference type="PROSITE" id="PS51419">
    <property type="entry name" value="RAB"/>
    <property type="match status" value="1"/>
</dbReference>
<keyword evidence="8" id="KW-0449">Lipoprotein</keyword>
<reference evidence="12" key="3">
    <citation type="submission" date="2025-09" db="UniProtKB">
        <authorList>
            <consortium name="Ensembl"/>
        </authorList>
    </citation>
    <scope>IDENTIFICATION</scope>
</reference>
<evidence type="ECO:0000256" key="6">
    <source>
        <dbReference type="ARBA" id="ARBA00023134"/>
    </source>
</evidence>
<dbReference type="GO" id="GO:0003925">
    <property type="term" value="F:G protein activity"/>
    <property type="evidence" value="ECO:0007669"/>
    <property type="project" value="UniProtKB-EC"/>
</dbReference>
<comment type="catalytic activity">
    <reaction evidence="10">
        <text>GTP + H2O = GDP + phosphate + H(+)</text>
        <dbReference type="Rhea" id="RHEA:19669"/>
        <dbReference type="ChEBI" id="CHEBI:15377"/>
        <dbReference type="ChEBI" id="CHEBI:15378"/>
        <dbReference type="ChEBI" id="CHEBI:37565"/>
        <dbReference type="ChEBI" id="CHEBI:43474"/>
        <dbReference type="ChEBI" id="CHEBI:58189"/>
        <dbReference type="EC" id="3.6.5.2"/>
    </reaction>
</comment>
<reference evidence="12" key="1">
    <citation type="submission" date="2018-09" db="EMBL/GenBank/DDBJ databases">
        <title>Common duck and Muscovy duck high density SNP chip.</title>
        <authorList>
            <person name="Vignal A."/>
            <person name="Thebault N."/>
            <person name="Warren W.C."/>
        </authorList>
    </citation>
    <scope>NUCLEOTIDE SEQUENCE [LARGE SCALE GENOMIC DNA]</scope>
</reference>
<dbReference type="SMART" id="SM00173">
    <property type="entry name" value="RAS"/>
    <property type="match status" value="1"/>
</dbReference>
<dbReference type="InterPro" id="IPR027417">
    <property type="entry name" value="P-loop_NTPase"/>
</dbReference>
<dbReference type="SMART" id="SM00175">
    <property type="entry name" value="RAB"/>
    <property type="match status" value="1"/>
</dbReference>
<dbReference type="InterPro" id="IPR020849">
    <property type="entry name" value="Small_GTPase_Ras-type"/>
</dbReference>
<dbReference type="EC" id="3.6.5.2" evidence="3"/>
<dbReference type="PRINTS" id="PR00449">
    <property type="entry name" value="RASTRNSFRMNG"/>
</dbReference>
<organism evidence="12 13">
    <name type="scientific">Cairina moschata</name>
    <name type="common">Muscovy duck</name>
    <dbReference type="NCBI Taxonomy" id="8855"/>
    <lineage>
        <taxon>Eukaryota</taxon>
        <taxon>Metazoa</taxon>
        <taxon>Chordata</taxon>
        <taxon>Craniata</taxon>
        <taxon>Vertebrata</taxon>
        <taxon>Euteleostomi</taxon>
        <taxon>Archelosauria</taxon>
        <taxon>Archosauria</taxon>
        <taxon>Dinosauria</taxon>
        <taxon>Saurischia</taxon>
        <taxon>Theropoda</taxon>
        <taxon>Coelurosauria</taxon>
        <taxon>Aves</taxon>
        <taxon>Neognathae</taxon>
        <taxon>Galloanserae</taxon>
        <taxon>Anseriformes</taxon>
        <taxon>Anatidae</taxon>
        <taxon>Anatinae</taxon>
        <taxon>Cairina</taxon>
    </lineage>
</organism>
<dbReference type="SMART" id="SM00174">
    <property type="entry name" value="RHO"/>
    <property type="match status" value="1"/>
</dbReference>
<dbReference type="Gene3D" id="3.40.50.300">
    <property type="entry name" value="P-loop containing nucleotide triphosphate hydrolases"/>
    <property type="match status" value="1"/>
</dbReference>